<dbReference type="Proteomes" id="UP000324701">
    <property type="component" value="Unassembled WGS sequence"/>
</dbReference>
<evidence type="ECO:0000313" key="1">
    <source>
        <dbReference type="EMBL" id="KAA1252130.1"/>
    </source>
</evidence>
<organism evidence="1 2">
    <name type="scientific">Mycobacterium simiae</name>
    <name type="common">Mycobacterium habana</name>
    <dbReference type="NCBI Taxonomy" id="1784"/>
    <lineage>
        <taxon>Bacteria</taxon>
        <taxon>Bacillati</taxon>
        <taxon>Actinomycetota</taxon>
        <taxon>Actinomycetes</taxon>
        <taxon>Mycobacteriales</taxon>
        <taxon>Mycobacteriaceae</taxon>
        <taxon>Mycobacterium</taxon>
        <taxon>Mycobacterium simiae complex</taxon>
    </lineage>
</organism>
<evidence type="ECO:0000313" key="2">
    <source>
        <dbReference type="Proteomes" id="UP000324701"/>
    </source>
</evidence>
<name>A0A5B1BXI1_MYCSI</name>
<gene>
    <name evidence="1" type="ORF">F0Q45_00065</name>
</gene>
<dbReference type="RefSeq" id="WP_149651951.1">
    <property type="nucleotide sequence ID" value="NZ_VTZN01000001.1"/>
</dbReference>
<accession>A0A5B1BXI1</accession>
<dbReference type="EMBL" id="VTZN01000001">
    <property type="protein sequence ID" value="KAA1252130.1"/>
    <property type="molecule type" value="Genomic_DNA"/>
</dbReference>
<dbReference type="AlphaFoldDB" id="A0A5B1BXI1"/>
<proteinExistence type="predicted"/>
<dbReference type="OrthoDB" id="9807160at2"/>
<protein>
    <submittedName>
        <fullName evidence="1">Uncharacterized protein</fullName>
    </submittedName>
</protein>
<sequence>MIFLGRQFWTEQLPVLPVLQALFVGRGKLRREDFDQLVRIVDSPDEAVEALLEQRPAPAKMMDRIPAVGYGPLMQATRPMFASDPRSSVQQVQ</sequence>
<reference evidence="1 2" key="1">
    <citation type="submission" date="2019-09" db="EMBL/GenBank/DDBJ databases">
        <title>Report of infection by Mycobacterium simiae a patient suffering from pulmonary tuberculosis.</title>
        <authorList>
            <person name="Mohanty P.S."/>
            <person name="Bansal A.K."/>
            <person name="Singh H."/>
            <person name="Sharma S."/>
            <person name="Patil S.A."/>
            <person name="Upadhaya P."/>
            <person name="Singh P.K."/>
            <person name="Kumar D."/>
            <person name="Kumar S."/>
            <person name="Singh R.K."/>
            <person name="Chaudhary B."/>
        </authorList>
    </citation>
    <scope>NUCLEOTIDE SEQUENCE [LARGE SCALE GENOMIC DNA]</scope>
    <source>
        <strain evidence="1 2">JAL-560-SIM</strain>
    </source>
</reference>
<keyword evidence="2" id="KW-1185">Reference proteome</keyword>
<comment type="caution">
    <text evidence="1">The sequence shown here is derived from an EMBL/GenBank/DDBJ whole genome shotgun (WGS) entry which is preliminary data.</text>
</comment>